<dbReference type="Gene3D" id="3.40.50.150">
    <property type="entry name" value="Vaccinia Virus protein VP39"/>
    <property type="match status" value="1"/>
</dbReference>
<reference evidence="9" key="1">
    <citation type="submission" date="2020-05" db="EMBL/GenBank/DDBJ databases">
        <authorList>
            <person name="Chiriac C."/>
            <person name="Salcher M."/>
            <person name="Ghai R."/>
            <person name="Kavagutti S V."/>
        </authorList>
    </citation>
    <scope>NUCLEOTIDE SEQUENCE</scope>
</reference>
<evidence type="ECO:0000256" key="6">
    <source>
        <dbReference type="ARBA" id="ARBA00047942"/>
    </source>
</evidence>
<dbReference type="Gene3D" id="1.10.1020.10">
    <property type="entry name" value="Adenine-specific Methyltransferase, Domain 2"/>
    <property type="match status" value="1"/>
</dbReference>
<dbReference type="EMBL" id="LR796951">
    <property type="protein sequence ID" value="CAB4177792.1"/>
    <property type="molecule type" value="Genomic_DNA"/>
</dbReference>
<keyword evidence="5" id="KW-0949">S-adenosyl-L-methionine</keyword>
<keyword evidence="3 9" id="KW-0489">Methyltransferase</keyword>
<comment type="catalytic activity">
    <reaction evidence="6">
        <text>a 2'-deoxyadenosine in DNA + S-adenosyl-L-methionine = an N(6)-methyl-2'-deoxyadenosine in DNA + S-adenosyl-L-homocysteine + H(+)</text>
        <dbReference type="Rhea" id="RHEA:15197"/>
        <dbReference type="Rhea" id="RHEA-COMP:12418"/>
        <dbReference type="Rhea" id="RHEA-COMP:12419"/>
        <dbReference type="ChEBI" id="CHEBI:15378"/>
        <dbReference type="ChEBI" id="CHEBI:57856"/>
        <dbReference type="ChEBI" id="CHEBI:59789"/>
        <dbReference type="ChEBI" id="CHEBI:90615"/>
        <dbReference type="ChEBI" id="CHEBI:90616"/>
        <dbReference type="EC" id="2.1.1.72"/>
    </reaction>
</comment>
<comment type="similarity">
    <text evidence="1">Belongs to the N(4)/N(6)-methyltransferase family.</text>
</comment>
<dbReference type="InterPro" id="IPR012327">
    <property type="entry name" value="MeTrfase_D12"/>
</dbReference>
<dbReference type="InterPro" id="IPR029063">
    <property type="entry name" value="SAM-dependent_MTases_sf"/>
</dbReference>
<dbReference type="PANTHER" id="PTHR30481">
    <property type="entry name" value="DNA ADENINE METHYLASE"/>
    <property type="match status" value="1"/>
</dbReference>
<evidence type="ECO:0000313" key="8">
    <source>
        <dbReference type="EMBL" id="CAB4164401.1"/>
    </source>
</evidence>
<dbReference type="GO" id="GO:0009007">
    <property type="term" value="F:site-specific DNA-methyltransferase (adenine-specific) activity"/>
    <property type="evidence" value="ECO:0007669"/>
    <property type="project" value="UniProtKB-EC"/>
</dbReference>
<dbReference type="SUPFAM" id="SSF53335">
    <property type="entry name" value="S-adenosyl-L-methionine-dependent methyltransferases"/>
    <property type="match status" value="1"/>
</dbReference>
<evidence type="ECO:0000313" key="7">
    <source>
        <dbReference type="EMBL" id="CAB4146750.1"/>
    </source>
</evidence>
<evidence type="ECO:0000256" key="1">
    <source>
        <dbReference type="ARBA" id="ARBA00006594"/>
    </source>
</evidence>
<accession>A0A6J5Q312</accession>
<keyword evidence="4 9" id="KW-0808">Transferase</keyword>
<evidence type="ECO:0000256" key="2">
    <source>
        <dbReference type="ARBA" id="ARBA00011900"/>
    </source>
</evidence>
<sequence length="346" mass="38466">MEKLKAPFPYFGGKSKVAGIVWDAIGDVPNYVEPFFGSGAVLLGRPSPGKTETVNDADGMLCNFWRAIANDPEKVADHADWPVNECDLHARHVWLVGQRDSLADKLMGDPDFYDCKAAGWWCWGLCCWIGSGWCSGKGPWHSVGGVLVNSGNDGQGVWKQLAHLGDNGRGVCRQGVSRRIPRVENSGGNGVVCKLGKNKIYEWFERLRARLVRVRVAFGDWGRVVTETPTVNLGLTGIFLDPPYGVGDREECYRVDSRDVAGEVLQWCKKNGENPLLRIVLAGYECEHDSLESLGWRVHAWKANGGFSNQGKQGSLNAKRERLWFSPNCLDENDRQKELQFEADPD</sequence>
<proteinExistence type="inferred from homology"/>
<dbReference type="GO" id="GO:1904047">
    <property type="term" value="F:S-adenosyl-L-methionine binding"/>
    <property type="evidence" value="ECO:0007669"/>
    <property type="project" value="TreeGrafter"/>
</dbReference>
<evidence type="ECO:0000313" key="9">
    <source>
        <dbReference type="EMBL" id="CAB4177792.1"/>
    </source>
</evidence>
<organism evidence="9">
    <name type="scientific">uncultured Caudovirales phage</name>
    <dbReference type="NCBI Taxonomy" id="2100421"/>
    <lineage>
        <taxon>Viruses</taxon>
        <taxon>Duplodnaviria</taxon>
        <taxon>Heunggongvirae</taxon>
        <taxon>Uroviricota</taxon>
        <taxon>Caudoviricetes</taxon>
        <taxon>Peduoviridae</taxon>
        <taxon>Maltschvirus</taxon>
        <taxon>Maltschvirus maltsch</taxon>
    </lineage>
</organism>
<evidence type="ECO:0000256" key="3">
    <source>
        <dbReference type="ARBA" id="ARBA00022603"/>
    </source>
</evidence>
<dbReference type="GO" id="GO:0032259">
    <property type="term" value="P:methylation"/>
    <property type="evidence" value="ECO:0007669"/>
    <property type="project" value="UniProtKB-KW"/>
</dbReference>
<dbReference type="EMBL" id="LR796764">
    <property type="protein sequence ID" value="CAB4164401.1"/>
    <property type="molecule type" value="Genomic_DNA"/>
</dbReference>
<evidence type="ECO:0000313" key="10">
    <source>
        <dbReference type="EMBL" id="CAB4187334.1"/>
    </source>
</evidence>
<evidence type="ECO:0000256" key="4">
    <source>
        <dbReference type="ARBA" id="ARBA00022679"/>
    </source>
</evidence>
<gene>
    <name evidence="9" type="ORF">UFOVP1003_51</name>
    <name evidence="10" type="ORF">UFOVP1153_13</name>
    <name evidence="7" type="ORF">UFOVP493_13</name>
    <name evidence="8" type="ORF">UFOVP829_35</name>
</gene>
<dbReference type="EMBL" id="LR797104">
    <property type="protein sequence ID" value="CAB4187334.1"/>
    <property type="molecule type" value="Genomic_DNA"/>
</dbReference>
<dbReference type="GO" id="GO:0009307">
    <property type="term" value="P:DNA restriction-modification system"/>
    <property type="evidence" value="ECO:0007669"/>
    <property type="project" value="InterPro"/>
</dbReference>
<evidence type="ECO:0000256" key="5">
    <source>
        <dbReference type="ARBA" id="ARBA00022691"/>
    </source>
</evidence>
<dbReference type="InterPro" id="IPR023095">
    <property type="entry name" value="Ade_MeTrfase_dom_2"/>
</dbReference>
<protein>
    <recommendedName>
        <fullName evidence="2">site-specific DNA-methyltransferase (adenine-specific)</fullName>
        <ecNumber evidence="2">2.1.1.72</ecNumber>
    </recommendedName>
</protein>
<dbReference type="Pfam" id="PF02086">
    <property type="entry name" value="MethyltransfD12"/>
    <property type="match status" value="1"/>
</dbReference>
<dbReference type="EC" id="2.1.1.72" evidence="2"/>
<name>A0A6J5Q312_9CAUD</name>
<dbReference type="GO" id="GO:0043565">
    <property type="term" value="F:sequence-specific DNA binding"/>
    <property type="evidence" value="ECO:0007669"/>
    <property type="project" value="TreeGrafter"/>
</dbReference>
<dbReference type="GO" id="GO:0006298">
    <property type="term" value="P:mismatch repair"/>
    <property type="evidence" value="ECO:0007669"/>
    <property type="project" value="TreeGrafter"/>
</dbReference>
<dbReference type="EMBL" id="LR796473">
    <property type="protein sequence ID" value="CAB4146750.1"/>
    <property type="molecule type" value="Genomic_DNA"/>
</dbReference>